<reference evidence="2" key="2">
    <citation type="submission" date="2020-09" db="EMBL/GenBank/DDBJ databases">
        <authorList>
            <person name="Sun Q."/>
            <person name="Zhou Y."/>
        </authorList>
    </citation>
    <scope>NUCLEOTIDE SEQUENCE</scope>
    <source>
        <strain evidence="2">CGMCC 1.15493</strain>
    </source>
</reference>
<dbReference type="PANTHER" id="PTHR12526">
    <property type="entry name" value="GLYCOSYLTRANSFERASE"/>
    <property type="match status" value="1"/>
</dbReference>
<gene>
    <name evidence="2" type="ORF">GCM10011335_09430</name>
</gene>
<proteinExistence type="predicted"/>
<comment type="caution">
    <text evidence="2">The sequence shown here is derived from an EMBL/GenBank/DDBJ whole genome shotgun (WGS) entry which is preliminary data.</text>
</comment>
<reference evidence="2" key="1">
    <citation type="journal article" date="2014" name="Int. J. Syst. Evol. Microbiol.">
        <title>Complete genome sequence of Corynebacterium casei LMG S-19264T (=DSM 44701T), isolated from a smear-ripened cheese.</title>
        <authorList>
            <consortium name="US DOE Joint Genome Institute (JGI-PGF)"/>
            <person name="Walter F."/>
            <person name="Albersmeier A."/>
            <person name="Kalinowski J."/>
            <person name="Ruckert C."/>
        </authorList>
    </citation>
    <scope>NUCLEOTIDE SEQUENCE</scope>
    <source>
        <strain evidence="2">CGMCC 1.15493</strain>
    </source>
</reference>
<accession>A0A917D7Q5</accession>
<dbReference type="AlphaFoldDB" id="A0A917D7Q5"/>
<evidence type="ECO:0000313" key="2">
    <source>
        <dbReference type="EMBL" id="GGD08671.1"/>
    </source>
</evidence>
<evidence type="ECO:0000259" key="1">
    <source>
        <dbReference type="Pfam" id="PF00534"/>
    </source>
</evidence>
<feature type="domain" description="Glycosyl transferase family 1" evidence="1">
    <location>
        <begin position="98"/>
        <end position="237"/>
    </location>
</feature>
<dbReference type="InterPro" id="IPR001296">
    <property type="entry name" value="Glyco_trans_1"/>
</dbReference>
<evidence type="ECO:0000313" key="3">
    <source>
        <dbReference type="Proteomes" id="UP000613160"/>
    </source>
</evidence>
<dbReference type="Gene3D" id="3.40.50.2000">
    <property type="entry name" value="Glycogen Phosphorylase B"/>
    <property type="match status" value="1"/>
</dbReference>
<dbReference type="SUPFAM" id="SSF53756">
    <property type="entry name" value="UDP-Glycosyltransferase/glycogen phosphorylase"/>
    <property type="match status" value="1"/>
</dbReference>
<dbReference type="GO" id="GO:0016757">
    <property type="term" value="F:glycosyltransferase activity"/>
    <property type="evidence" value="ECO:0007669"/>
    <property type="project" value="InterPro"/>
</dbReference>
<dbReference type="EMBL" id="BMJJ01000002">
    <property type="protein sequence ID" value="GGD08671.1"/>
    <property type="molecule type" value="Genomic_DNA"/>
</dbReference>
<keyword evidence="3" id="KW-1185">Reference proteome</keyword>
<dbReference type="Proteomes" id="UP000613160">
    <property type="component" value="Unassembled WGS sequence"/>
</dbReference>
<dbReference type="CDD" id="cd03801">
    <property type="entry name" value="GT4_PimA-like"/>
    <property type="match status" value="1"/>
</dbReference>
<dbReference type="Pfam" id="PF00534">
    <property type="entry name" value="Glycos_transf_1"/>
    <property type="match status" value="1"/>
</dbReference>
<name>A0A917D7Q5_9HYPH</name>
<sequence length="268" mass="29111">MLEFLETVGVPHILCVYGLGVDTEILSACANSFKIYNSIDAPALRVPAEVSGLFDLVLTGADWQTAEVQARHPGMACAVMPIGPEFADPLTFRPLGLAKDYDIVYVAAAQPYKRHDILFDALERLPPSLRTLCVFGYGEMADDLRRRAADSGLDVDFVGPPGVPFEEVNRLMNRARIGVVCGVDDGAPAILTEYMLAGLPVLANARLSCGRQFILPETGRLAEAADFAGAITAMLDDLPAFSPRQAVLDRWAWPHTITRLRGLIAKTR</sequence>
<protein>
    <recommendedName>
        <fullName evidence="1">Glycosyl transferase family 1 domain-containing protein</fullName>
    </recommendedName>
</protein>
<organism evidence="2 3">
    <name type="scientific">Aureimonas glaciei</name>
    <dbReference type="NCBI Taxonomy" id="1776957"/>
    <lineage>
        <taxon>Bacteria</taxon>
        <taxon>Pseudomonadati</taxon>
        <taxon>Pseudomonadota</taxon>
        <taxon>Alphaproteobacteria</taxon>
        <taxon>Hyphomicrobiales</taxon>
        <taxon>Aurantimonadaceae</taxon>
        <taxon>Aureimonas</taxon>
    </lineage>
</organism>